<keyword evidence="9" id="KW-1015">Disulfide bond</keyword>
<evidence type="ECO:0000256" key="9">
    <source>
        <dbReference type="ARBA" id="ARBA00023157"/>
    </source>
</evidence>
<evidence type="ECO:0000259" key="11">
    <source>
        <dbReference type="SMART" id="SM00085"/>
    </source>
</evidence>
<keyword evidence="4" id="KW-0964">Secreted</keyword>
<dbReference type="Gene3D" id="1.20.90.10">
    <property type="entry name" value="Phospholipase A2 domain"/>
    <property type="match status" value="1"/>
</dbReference>
<reference evidence="12" key="1">
    <citation type="journal article" date="2023" name="Mol. Biol. Evol.">
        <title>Third-Generation Sequencing Reveals the Adaptive Role of the Epigenome in Three Deep-Sea Polychaetes.</title>
        <authorList>
            <person name="Perez M."/>
            <person name="Aroh O."/>
            <person name="Sun Y."/>
            <person name="Lan Y."/>
            <person name="Juniper S.K."/>
            <person name="Young C.R."/>
            <person name="Angers B."/>
            <person name="Qian P.Y."/>
        </authorList>
    </citation>
    <scope>NUCLEOTIDE SEQUENCE</scope>
    <source>
        <strain evidence="12">P08H-3</strain>
    </source>
</reference>
<dbReference type="GO" id="GO:0004623">
    <property type="term" value="F:phospholipase A2 activity"/>
    <property type="evidence" value="ECO:0007669"/>
    <property type="project" value="UniProtKB-EC"/>
</dbReference>
<dbReference type="CDD" id="cd04704">
    <property type="entry name" value="PLA2_bee_venom_like"/>
    <property type="match status" value="1"/>
</dbReference>
<dbReference type="Pfam" id="PF05826">
    <property type="entry name" value="Phospholip_A2_2"/>
    <property type="match status" value="1"/>
</dbReference>
<dbReference type="GO" id="GO:0050482">
    <property type="term" value="P:arachidonate secretion"/>
    <property type="evidence" value="ECO:0007669"/>
    <property type="project" value="InterPro"/>
</dbReference>
<dbReference type="GO" id="GO:0046872">
    <property type="term" value="F:metal ion binding"/>
    <property type="evidence" value="ECO:0007669"/>
    <property type="project" value="UniProtKB-KW"/>
</dbReference>
<keyword evidence="5" id="KW-0479">Metal-binding</keyword>
<evidence type="ECO:0000313" key="13">
    <source>
        <dbReference type="Proteomes" id="UP001208570"/>
    </source>
</evidence>
<dbReference type="GO" id="GO:0006644">
    <property type="term" value="P:phospholipid metabolic process"/>
    <property type="evidence" value="ECO:0007669"/>
    <property type="project" value="InterPro"/>
</dbReference>
<feature type="domain" description="Phospholipase A2-like central" evidence="11">
    <location>
        <begin position="247"/>
        <end position="366"/>
    </location>
</feature>
<evidence type="ECO:0000256" key="2">
    <source>
        <dbReference type="ARBA" id="ARBA00004613"/>
    </source>
</evidence>
<comment type="caution">
    <text evidence="12">The sequence shown here is derived from an EMBL/GenBank/DDBJ whole genome shotgun (WGS) entry which is preliminary data.</text>
</comment>
<evidence type="ECO:0000256" key="4">
    <source>
        <dbReference type="ARBA" id="ARBA00022525"/>
    </source>
</evidence>
<name>A0AAD9IWW9_9ANNE</name>
<protein>
    <recommendedName>
        <fullName evidence="3">phospholipase A2</fullName>
        <ecNumber evidence="3">3.1.1.4</ecNumber>
    </recommendedName>
</protein>
<dbReference type="SMART" id="SM00085">
    <property type="entry name" value="PA2c"/>
    <property type="match status" value="1"/>
</dbReference>
<dbReference type="AlphaFoldDB" id="A0AAD9IWW9"/>
<comment type="cofactor">
    <cofactor evidence="1">
        <name>Ca(2+)</name>
        <dbReference type="ChEBI" id="CHEBI:29108"/>
    </cofactor>
</comment>
<keyword evidence="13" id="KW-1185">Reference proteome</keyword>
<dbReference type="InterPro" id="IPR033113">
    <property type="entry name" value="PLA2_histidine"/>
</dbReference>
<accession>A0AAD9IWW9</accession>
<dbReference type="Proteomes" id="UP001208570">
    <property type="component" value="Unassembled WGS sequence"/>
</dbReference>
<sequence>MFSVRCLTCILVSVVTVWSAEDKTLLAGLGPDSPWIVNDIVSGHVDGAKKHAHFSGMPFTMSRDIVHDETEYRIFHDGIVAMETVMTRHGERGLFYREVTDGKKILKMLYSGRQGLVECDIQKNMLDVDDFLAEFMATKSSHVGQLRHAGEHIHISSILDNAEKFGKNTVFHVTGNDDVLREPYSSLIDMETLRNECTTLHNRIKHKLREAGVAVKGYREVMTQEDREVSREFLPRRVKRTKRGTSGKRTKRSILIPDTKWCGAGSANENFEDVGQSRATDRCCREHDHCPYYIEAMSKKYNLFNARLYTISHCYCDEVFRTCLKDASTDQSAMVGRVYFNLLGMKCFEFEMEEVCVERSWWGWCQKTEEQIVAEVRGSLSWT</sequence>
<keyword evidence="7" id="KW-0106">Calcium</keyword>
<keyword evidence="6" id="KW-0378">Hydrolase</keyword>
<evidence type="ECO:0000256" key="1">
    <source>
        <dbReference type="ARBA" id="ARBA00001913"/>
    </source>
</evidence>
<dbReference type="PROSITE" id="PS00118">
    <property type="entry name" value="PA2_HIS"/>
    <property type="match status" value="1"/>
</dbReference>
<feature type="signal peptide" evidence="10">
    <location>
        <begin position="1"/>
        <end position="19"/>
    </location>
</feature>
<proteinExistence type="predicted"/>
<organism evidence="12 13">
    <name type="scientific">Paralvinella palmiformis</name>
    <dbReference type="NCBI Taxonomy" id="53620"/>
    <lineage>
        <taxon>Eukaryota</taxon>
        <taxon>Metazoa</taxon>
        <taxon>Spiralia</taxon>
        <taxon>Lophotrochozoa</taxon>
        <taxon>Annelida</taxon>
        <taxon>Polychaeta</taxon>
        <taxon>Sedentaria</taxon>
        <taxon>Canalipalpata</taxon>
        <taxon>Terebellida</taxon>
        <taxon>Terebelliformia</taxon>
        <taxon>Alvinellidae</taxon>
        <taxon>Paralvinella</taxon>
    </lineage>
</organism>
<keyword evidence="10" id="KW-0732">Signal</keyword>
<dbReference type="SUPFAM" id="SSF48619">
    <property type="entry name" value="Phospholipase A2, PLA2"/>
    <property type="match status" value="1"/>
</dbReference>
<dbReference type="EC" id="3.1.1.4" evidence="3"/>
<evidence type="ECO:0000256" key="5">
    <source>
        <dbReference type="ARBA" id="ARBA00022723"/>
    </source>
</evidence>
<dbReference type="EMBL" id="JAODUP010001002">
    <property type="protein sequence ID" value="KAK2142053.1"/>
    <property type="molecule type" value="Genomic_DNA"/>
</dbReference>
<evidence type="ECO:0000256" key="6">
    <source>
        <dbReference type="ARBA" id="ARBA00022801"/>
    </source>
</evidence>
<evidence type="ECO:0000256" key="7">
    <source>
        <dbReference type="ARBA" id="ARBA00022837"/>
    </source>
</evidence>
<evidence type="ECO:0000256" key="8">
    <source>
        <dbReference type="ARBA" id="ARBA00023098"/>
    </source>
</evidence>
<dbReference type="PANTHER" id="PTHR12253">
    <property type="entry name" value="RH14732P"/>
    <property type="match status" value="1"/>
</dbReference>
<evidence type="ECO:0000256" key="10">
    <source>
        <dbReference type="SAM" id="SignalP"/>
    </source>
</evidence>
<dbReference type="InterPro" id="IPR016090">
    <property type="entry name" value="PLA2-like_dom"/>
</dbReference>
<feature type="chain" id="PRO_5042164205" description="phospholipase A2" evidence="10">
    <location>
        <begin position="20"/>
        <end position="383"/>
    </location>
</feature>
<dbReference type="GO" id="GO:0005576">
    <property type="term" value="C:extracellular region"/>
    <property type="evidence" value="ECO:0007669"/>
    <property type="project" value="UniProtKB-SubCell"/>
</dbReference>
<comment type="subcellular location">
    <subcellularLocation>
        <location evidence="2">Secreted</location>
    </subcellularLocation>
</comment>
<keyword evidence="8" id="KW-0443">Lipid metabolism</keyword>
<evidence type="ECO:0000313" key="12">
    <source>
        <dbReference type="EMBL" id="KAK2142053.1"/>
    </source>
</evidence>
<dbReference type="InterPro" id="IPR036444">
    <property type="entry name" value="PLipase_A2_dom_sf"/>
</dbReference>
<gene>
    <name evidence="12" type="ORF">LSH36_1002g03077</name>
</gene>
<evidence type="ECO:0000256" key="3">
    <source>
        <dbReference type="ARBA" id="ARBA00013278"/>
    </source>
</evidence>
<dbReference type="FunFam" id="1.20.90.10:FF:000002">
    <property type="entry name" value="Phospholipase A2 group III"/>
    <property type="match status" value="1"/>
</dbReference>